<dbReference type="EC" id="3.4.-.-" evidence="8"/>
<evidence type="ECO:0000256" key="5">
    <source>
        <dbReference type="ARBA" id="ARBA00023124"/>
    </source>
</evidence>
<evidence type="ECO:0000256" key="7">
    <source>
        <dbReference type="ARBA" id="ARBA00023239"/>
    </source>
</evidence>
<dbReference type="EMBL" id="BJZV01000040">
    <property type="protein sequence ID" value="GEP12424.1"/>
    <property type="molecule type" value="Genomic_DNA"/>
</dbReference>
<dbReference type="GO" id="GO:0006508">
    <property type="term" value="P:proteolysis"/>
    <property type="evidence" value="ECO:0007669"/>
    <property type="project" value="UniProtKB-KW"/>
</dbReference>
<protein>
    <recommendedName>
        <fullName evidence="8">Abasic site processing protein</fullName>
        <ecNumber evidence="8">3.4.-.-</ecNumber>
    </recommendedName>
</protein>
<dbReference type="SUPFAM" id="SSF143081">
    <property type="entry name" value="BB1717-like"/>
    <property type="match status" value="1"/>
</dbReference>
<evidence type="ECO:0000313" key="9">
    <source>
        <dbReference type="EMBL" id="GEP12424.1"/>
    </source>
</evidence>
<dbReference type="GO" id="GO:0106300">
    <property type="term" value="P:protein-DNA covalent cross-linking repair"/>
    <property type="evidence" value="ECO:0007669"/>
    <property type="project" value="InterPro"/>
</dbReference>
<reference evidence="9 10" key="1">
    <citation type="submission" date="2019-07" db="EMBL/GenBank/DDBJ databases">
        <title>Whole genome shotgun sequence of Methylobacterium gnaphalii NBRC 107716.</title>
        <authorList>
            <person name="Hosoyama A."/>
            <person name="Uohara A."/>
            <person name="Ohji S."/>
            <person name="Ichikawa N."/>
        </authorList>
    </citation>
    <scope>NUCLEOTIDE SEQUENCE [LARGE SCALE GENOMIC DNA]</scope>
    <source>
        <strain evidence="9 10">NBRC 107716</strain>
    </source>
</reference>
<dbReference type="GO" id="GO:0008233">
    <property type="term" value="F:peptidase activity"/>
    <property type="evidence" value="ECO:0007669"/>
    <property type="project" value="UniProtKB-KW"/>
</dbReference>
<dbReference type="GO" id="GO:0003697">
    <property type="term" value="F:single-stranded DNA binding"/>
    <property type="evidence" value="ECO:0007669"/>
    <property type="project" value="InterPro"/>
</dbReference>
<evidence type="ECO:0000256" key="1">
    <source>
        <dbReference type="ARBA" id="ARBA00008136"/>
    </source>
</evidence>
<dbReference type="Gene3D" id="3.90.1680.20">
    <property type="match status" value="2"/>
</dbReference>
<name>A0A512JR39_9HYPH</name>
<evidence type="ECO:0000256" key="3">
    <source>
        <dbReference type="ARBA" id="ARBA00022763"/>
    </source>
</evidence>
<dbReference type="PANTHER" id="PTHR13604">
    <property type="entry name" value="DC12-RELATED"/>
    <property type="match status" value="1"/>
</dbReference>
<evidence type="ECO:0000256" key="2">
    <source>
        <dbReference type="ARBA" id="ARBA00022670"/>
    </source>
</evidence>
<dbReference type="GO" id="GO:0016829">
    <property type="term" value="F:lyase activity"/>
    <property type="evidence" value="ECO:0007669"/>
    <property type="project" value="UniProtKB-KW"/>
</dbReference>
<dbReference type="Gene3D" id="6.10.250.570">
    <property type="match status" value="1"/>
</dbReference>
<dbReference type="AlphaFoldDB" id="A0A512JR39"/>
<keyword evidence="5" id="KW-0190">Covalent protein-DNA linkage</keyword>
<evidence type="ECO:0000256" key="6">
    <source>
        <dbReference type="ARBA" id="ARBA00023125"/>
    </source>
</evidence>
<dbReference type="PANTHER" id="PTHR13604:SF0">
    <property type="entry name" value="ABASIC SITE PROCESSING PROTEIN HMCES"/>
    <property type="match status" value="1"/>
</dbReference>
<evidence type="ECO:0000256" key="8">
    <source>
        <dbReference type="RuleBase" id="RU364100"/>
    </source>
</evidence>
<accession>A0A512JR39</accession>
<dbReference type="InterPro" id="IPR003738">
    <property type="entry name" value="SRAP"/>
</dbReference>
<keyword evidence="6" id="KW-0238">DNA-binding</keyword>
<keyword evidence="10" id="KW-1185">Reference proteome</keyword>
<evidence type="ECO:0000313" key="10">
    <source>
        <dbReference type="Proteomes" id="UP000321750"/>
    </source>
</evidence>
<evidence type="ECO:0000256" key="4">
    <source>
        <dbReference type="ARBA" id="ARBA00022801"/>
    </source>
</evidence>
<keyword evidence="3" id="KW-0227">DNA damage</keyword>
<dbReference type="InterPro" id="IPR036590">
    <property type="entry name" value="SRAP-like"/>
</dbReference>
<dbReference type="Pfam" id="PF02586">
    <property type="entry name" value="SRAP"/>
    <property type="match status" value="1"/>
</dbReference>
<keyword evidence="4 8" id="KW-0378">Hydrolase</keyword>
<proteinExistence type="inferred from homology"/>
<dbReference type="Proteomes" id="UP000321750">
    <property type="component" value="Unassembled WGS sequence"/>
</dbReference>
<sequence length="225" mass="25535">MRHLFAIQSDRTGNLASMPGIFPDREAPIVHVVGGKRTLSMYRWGMPSSQKALYDAATKRAEKLKAKGKDVDFDQLLRMEPDKGTTNIRNTKSKHWTRWLGPEHRCLVPMTSFSEHNKAAGGDIWFAFDEERPLTCFAGIKVEDWTSVRKIKTGEETMNLYGFLTTDPNDVVRPIHPKAMPVILKTEEERDTWLRAEWSEAKDLQRPLPDGDLIIVAKGQKGDSA</sequence>
<keyword evidence="2 8" id="KW-0645">Protease</keyword>
<gene>
    <name evidence="9" type="ORF">MGN01_42690</name>
</gene>
<keyword evidence="7" id="KW-0456">Lyase</keyword>
<comment type="similarity">
    <text evidence="1 8">Belongs to the SOS response-associated peptidase family.</text>
</comment>
<comment type="caution">
    <text evidence="9">The sequence shown here is derived from an EMBL/GenBank/DDBJ whole genome shotgun (WGS) entry which is preliminary data.</text>
</comment>
<organism evidence="9 10">
    <name type="scientific">Methylobacterium gnaphalii</name>
    <dbReference type="NCBI Taxonomy" id="1010610"/>
    <lineage>
        <taxon>Bacteria</taxon>
        <taxon>Pseudomonadati</taxon>
        <taxon>Pseudomonadota</taxon>
        <taxon>Alphaproteobacteria</taxon>
        <taxon>Hyphomicrobiales</taxon>
        <taxon>Methylobacteriaceae</taxon>
        <taxon>Methylobacterium</taxon>
    </lineage>
</organism>